<name>A0A4S2HCM5_9PROT</name>
<evidence type="ECO:0000313" key="12">
    <source>
        <dbReference type="Proteomes" id="UP000305451"/>
    </source>
</evidence>
<dbReference type="GO" id="GO:0005886">
    <property type="term" value="C:plasma membrane"/>
    <property type="evidence" value="ECO:0007669"/>
    <property type="project" value="UniProtKB-SubCell"/>
</dbReference>
<keyword evidence="4 11" id="KW-0808">Transferase</keyword>
<keyword evidence="6 9" id="KW-1133">Transmembrane helix</keyword>
<dbReference type="OrthoDB" id="9808602at2"/>
<keyword evidence="8" id="KW-0270">Exopolysaccharide synthesis</keyword>
<keyword evidence="5 9" id="KW-0812">Transmembrane</keyword>
<evidence type="ECO:0000259" key="10">
    <source>
        <dbReference type="Pfam" id="PF02397"/>
    </source>
</evidence>
<dbReference type="PANTHER" id="PTHR30576:SF4">
    <property type="entry name" value="UNDECAPRENYL-PHOSPHATE GALACTOSE PHOSPHOTRANSFERASE"/>
    <property type="match status" value="1"/>
</dbReference>
<dbReference type="RefSeq" id="WP_135944941.1">
    <property type="nucleotide sequence ID" value="NZ_BMEI01000002.1"/>
</dbReference>
<dbReference type="EMBL" id="SRXV01000002">
    <property type="protein sequence ID" value="TGY93222.1"/>
    <property type="molecule type" value="Genomic_DNA"/>
</dbReference>
<evidence type="ECO:0000256" key="1">
    <source>
        <dbReference type="ARBA" id="ARBA00004236"/>
    </source>
</evidence>
<dbReference type="GO" id="GO:0016780">
    <property type="term" value="F:phosphotransferase activity, for other substituted phosphate groups"/>
    <property type="evidence" value="ECO:0007669"/>
    <property type="project" value="TreeGrafter"/>
</dbReference>
<dbReference type="AlphaFoldDB" id="A0A4S2HCM5"/>
<accession>A0A4S2HCM5</accession>
<evidence type="ECO:0000256" key="8">
    <source>
        <dbReference type="ARBA" id="ARBA00023169"/>
    </source>
</evidence>
<dbReference type="GO" id="GO:0000271">
    <property type="term" value="P:polysaccharide biosynthetic process"/>
    <property type="evidence" value="ECO:0007669"/>
    <property type="project" value="UniProtKB-KW"/>
</dbReference>
<reference evidence="11 12" key="1">
    <citation type="journal article" date="2013" name="Int. J. Syst. Evol. Microbiol.">
        <title>Marinicauda pacifica gen. nov., sp. nov., a prosthecate alphaproteobacterium of the family Hyphomonadaceae isolated from deep seawater.</title>
        <authorList>
            <person name="Zhang X.Y."/>
            <person name="Li G.W."/>
            <person name="Wang C.S."/>
            <person name="Zhang Y.J."/>
            <person name="Xu X.W."/>
            <person name="Li H."/>
            <person name="Liu A."/>
            <person name="Liu C."/>
            <person name="Xie B.B."/>
            <person name="Qin Q.L."/>
            <person name="Xu Z."/>
            <person name="Chen X.L."/>
            <person name="Zhou B.C."/>
            <person name="Zhang Y.Z."/>
        </authorList>
    </citation>
    <scope>NUCLEOTIDE SEQUENCE [LARGE SCALE GENOMIC DNA]</scope>
    <source>
        <strain evidence="11 12">P-1 km-3</strain>
    </source>
</reference>
<dbReference type="PANTHER" id="PTHR30576">
    <property type="entry name" value="COLANIC BIOSYNTHESIS UDP-GLUCOSE LIPID CARRIER TRANSFERASE"/>
    <property type="match status" value="1"/>
</dbReference>
<proteinExistence type="inferred from homology"/>
<evidence type="ECO:0000256" key="9">
    <source>
        <dbReference type="SAM" id="Phobius"/>
    </source>
</evidence>
<dbReference type="Proteomes" id="UP000305451">
    <property type="component" value="Unassembled WGS sequence"/>
</dbReference>
<keyword evidence="7 9" id="KW-0472">Membrane</keyword>
<feature type="transmembrane region" description="Helical" evidence="9">
    <location>
        <begin position="36"/>
        <end position="57"/>
    </location>
</feature>
<keyword evidence="12" id="KW-1185">Reference proteome</keyword>
<gene>
    <name evidence="11" type="ORF">E5162_09200</name>
</gene>
<organism evidence="11 12">
    <name type="scientific">Marinicauda pacifica</name>
    <dbReference type="NCBI Taxonomy" id="1133559"/>
    <lineage>
        <taxon>Bacteria</taxon>
        <taxon>Pseudomonadati</taxon>
        <taxon>Pseudomonadota</taxon>
        <taxon>Alphaproteobacteria</taxon>
        <taxon>Maricaulales</taxon>
        <taxon>Maricaulaceae</taxon>
        <taxon>Marinicauda</taxon>
    </lineage>
</organism>
<protein>
    <submittedName>
        <fullName evidence="11">Sugar transferase</fullName>
    </submittedName>
</protein>
<feature type="domain" description="Bacterial sugar transferase" evidence="10">
    <location>
        <begin position="31"/>
        <end position="222"/>
    </location>
</feature>
<keyword evidence="3" id="KW-1003">Cell membrane</keyword>
<evidence type="ECO:0000313" key="11">
    <source>
        <dbReference type="EMBL" id="TGY93222.1"/>
    </source>
</evidence>
<evidence type="ECO:0000256" key="5">
    <source>
        <dbReference type="ARBA" id="ARBA00022692"/>
    </source>
</evidence>
<comment type="similarity">
    <text evidence="2">Belongs to the bacterial sugar transferase family.</text>
</comment>
<evidence type="ECO:0000256" key="2">
    <source>
        <dbReference type="ARBA" id="ARBA00006464"/>
    </source>
</evidence>
<evidence type="ECO:0000256" key="7">
    <source>
        <dbReference type="ARBA" id="ARBA00023136"/>
    </source>
</evidence>
<evidence type="ECO:0000256" key="6">
    <source>
        <dbReference type="ARBA" id="ARBA00022989"/>
    </source>
</evidence>
<dbReference type="Pfam" id="PF02397">
    <property type="entry name" value="Bac_transf"/>
    <property type="match status" value="1"/>
</dbReference>
<sequence length="228" mass="25623">MNTNIGGAGLTDAQLMGENHIKQLPRNSVAKRALDVTLASLALVFLAPAFLLICLLVKLGDGGPAMFAHRRYGVHGRTFQCLKFRSMVVDAEDRLRQHLADNPDAAAEWAKDHKLRHDPRITRVGAFLRKTSLDELPQLINIVRGQMSVVGPRPIVHEEVIKYGDRFKYYAATRPGLTGAWQVSGRNHIDYDTRVEMDADYVRTWSIWSDLRIILLTVPAVLLRRGAF</sequence>
<comment type="subcellular location">
    <subcellularLocation>
        <location evidence="1">Cell membrane</location>
    </subcellularLocation>
</comment>
<evidence type="ECO:0000256" key="3">
    <source>
        <dbReference type="ARBA" id="ARBA00022475"/>
    </source>
</evidence>
<evidence type="ECO:0000256" key="4">
    <source>
        <dbReference type="ARBA" id="ARBA00022679"/>
    </source>
</evidence>
<dbReference type="InterPro" id="IPR003362">
    <property type="entry name" value="Bact_transf"/>
</dbReference>
<comment type="caution">
    <text evidence="11">The sequence shown here is derived from an EMBL/GenBank/DDBJ whole genome shotgun (WGS) entry which is preliminary data.</text>
</comment>